<dbReference type="EMBL" id="LWBO01000002">
    <property type="protein sequence ID" value="OQP54107.1"/>
    <property type="molecule type" value="Genomic_DNA"/>
</dbReference>
<keyword evidence="3" id="KW-1185">Reference proteome</keyword>
<keyword evidence="1" id="KW-0175">Coiled coil</keyword>
<evidence type="ECO:0000256" key="1">
    <source>
        <dbReference type="SAM" id="Coils"/>
    </source>
</evidence>
<dbReference type="InterPro" id="IPR052928">
    <property type="entry name" value="Desiccation-related_membrane"/>
</dbReference>
<evidence type="ECO:0000313" key="2">
    <source>
        <dbReference type="EMBL" id="OQP54107.1"/>
    </source>
</evidence>
<dbReference type="PANTHER" id="PTHR35792">
    <property type="entry name" value="GENERAL STRESS PROTEIN"/>
    <property type="match status" value="1"/>
</dbReference>
<dbReference type="Proteomes" id="UP000192277">
    <property type="component" value="Unassembled WGS sequence"/>
</dbReference>
<organism evidence="2 3">
    <name type="scientific">Niastella koreensis</name>
    <dbReference type="NCBI Taxonomy" id="354356"/>
    <lineage>
        <taxon>Bacteria</taxon>
        <taxon>Pseudomonadati</taxon>
        <taxon>Bacteroidota</taxon>
        <taxon>Chitinophagia</taxon>
        <taxon>Chitinophagales</taxon>
        <taxon>Chitinophagaceae</taxon>
        <taxon>Niastella</taxon>
    </lineage>
</organism>
<feature type="coiled-coil region" evidence="1">
    <location>
        <begin position="38"/>
        <end position="72"/>
    </location>
</feature>
<comment type="caution">
    <text evidence="2">The sequence shown here is derived from an EMBL/GenBank/DDBJ whole genome shotgun (WGS) entry which is preliminary data.</text>
</comment>
<proteinExistence type="predicted"/>
<dbReference type="InterPro" id="IPR024623">
    <property type="entry name" value="YtxH"/>
</dbReference>
<gene>
    <name evidence="2" type="ORF">A4D02_20730</name>
</gene>
<reference evidence="2 3" key="1">
    <citation type="submission" date="2016-04" db="EMBL/GenBank/DDBJ databases">
        <authorList>
            <person name="Chen L."/>
            <person name="Zhuang W."/>
            <person name="Wang G."/>
        </authorList>
    </citation>
    <scope>NUCLEOTIDE SEQUENCE [LARGE SCALE GENOMIC DNA]</scope>
    <source>
        <strain evidence="3">GR20</strain>
    </source>
</reference>
<dbReference type="Pfam" id="PF12732">
    <property type="entry name" value="YtxH"/>
    <property type="match status" value="1"/>
</dbReference>
<dbReference type="PANTHER" id="PTHR35792:SF2">
    <property type="entry name" value="GENERAL STRESS PROTEIN"/>
    <property type="match status" value="1"/>
</dbReference>
<accession>A0ABX3P397</accession>
<evidence type="ECO:0000313" key="3">
    <source>
        <dbReference type="Proteomes" id="UP000192277"/>
    </source>
</evidence>
<evidence type="ECO:0008006" key="4">
    <source>
        <dbReference type="Google" id="ProtNLM"/>
    </source>
</evidence>
<name>A0ABX3P397_9BACT</name>
<sequence length="74" mass="8175">MNKSSKILAAFIAGAAAGVVLGILFAPDKGSETRKKINEEGKKMSDALKNKYNEMKEKMNAVKEDMEQQHEDFA</sequence>
<dbReference type="RefSeq" id="WP_014216508.1">
    <property type="nucleotide sequence ID" value="NZ_LWBO01000002.1"/>
</dbReference>
<protein>
    <recommendedName>
        <fullName evidence="4">YtxH-like protein</fullName>
    </recommendedName>
</protein>